<proteinExistence type="inferred from homology"/>
<dbReference type="InterPro" id="IPR002347">
    <property type="entry name" value="SDR_fam"/>
</dbReference>
<dbReference type="GO" id="GO:0016491">
    <property type="term" value="F:oxidoreductase activity"/>
    <property type="evidence" value="ECO:0007669"/>
    <property type="project" value="UniProtKB-KW"/>
</dbReference>
<dbReference type="PRINTS" id="PR00081">
    <property type="entry name" value="GDHRDH"/>
</dbReference>
<name>A0A840NZY9_9ACTN</name>
<evidence type="ECO:0000256" key="1">
    <source>
        <dbReference type="ARBA" id="ARBA00006484"/>
    </source>
</evidence>
<comment type="caution">
    <text evidence="3">The sequence shown here is derived from an EMBL/GenBank/DDBJ whole genome shotgun (WGS) entry which is preliminary data.</text>
</comment>
<evidence type="ECO:0000313" key="3">
    <source>
        <dbReference type="EMBL" id="MBB5134504.1"/>
    </source>
</evidence>
<evidence type="ECO:0000313" key="4">
    <source>
        <dbReference type="Proteomes" id="UP000578449"/>
    </source>
</evidence>
<accession>A0A840NZY9</accession>
<dbReference type="RefSeq" id="WP_185051396.1">
    <property type="nucleotide sequence ID" value="NZ_BAABIX010000007.1"/>
</dbReference>
<dbReference type="EMBL" id="JACHGN010000008">
    <property type="protein sequence ID" value="MBB5134504.1"/>
    <property type="molecule type" value="Genomic_DNA"/>
</dbReference>
<organism evidence="3 4">
    <name type="scientific">Thermocatellispora tengchongensis</name>
    <dbReference type="NCBI Taxonomy" id="1073253"/>
    <lineage>
        <taxon>Bacteria</taxon>
        <taxon>Bacillati</taxon>
        <taxon>Actinomycetota</taxon>
        <taxon>Actinomycetes</taxon>
        <taxon>Streptosporangiales</taxon>
        <taxon>Streptosporangiaceae</taxon>
        <taxon>Thermocatellispora</taxon>
    </lineage>
</organism>
<dbReference type="PANTHER" id="PTHR24320:SF274">
    <property type="entry name" value="CHAIN DEHYDROGENASE, PUTATIVE (AFU_ORTHOLOGUE AFUA_4G00440)-RELATED"/>
    <property type="match status" value="1"/>
</dbReference>
<sequence length="265" mass="28587">MARILITGSADGLGLMTARLLIEQRHEVVLHARNRERAADARAAAPGAAGALTGDLSSIEQVRSVARQANDHGRFDAVIHNAGVGYREPRKVRTADGLSHVFAINVLAPYLLTALIAPPRRLVYLSSGMHLSGNPDLSDLQWERRPWNPAQAYADSKLLDVVLAFAVARRWPRVLSNAVGPGWVPTKMGGPGAPDDLAQGHLTQAWLAVDDEPAAMVSGAFFYHKARIDTHPAATRTDLQEDLLAECARLTGTPLPPADLPAFQR</sequence>
<reference evidence="3 4" key="1">
    <citation type="submission" date="2020-08" db="EMBL/GenBank/DDBJ databases">
        <title>Genomic Encyclopedia of Type Strains, Phase IV (KMG-IV): sequencing the most valuable type-strain genomes for metagenomic binning, comparative biology and taxonomic classification.</title>
        <authorList>
            <person name="Goeker M."/>
        </authorList>
    </citation>
    <scope>NUCLEOTIDE SEQUENCE [LARGE SCALE GENOMIC DNA]</scope>
    <source>
        <strain evidence="3 4">DSM 45615</strain>
    </source>
</reference>
<dbReference type="Pfam" id="PF00106">
    <property type="entry name" value="adh_short"/>
    <property type="match status" value="1"/>
</dbReference>
<keyword evidence="4" id="KW-1185">Reference proteome</keyword>
<dbReference type="AlphaFoldDB" id="A0A840NZY9"/>
<dbReference type="SUPFAM" id="SSF51735">
    <property type="entry name" value="NAD(P)-binding Rossmann-fold domains"/>
    <property type="match status" value="1"/>
</dbReference>
<dbReference type="PANTHER" id="PTHR24320">
    <property type="entry name" value="RETINOL DEHYDROGENASE"/>
    <property type="match status" value="1"/>
</dbReference>
<protein>
    <submittedName>
        <fullName evidence="3">NAD(P)-dependent dehydrogenase (Short-subunit alcohol dehydrogenase family)</fullName>
    </submittedName>
</protein>
<evidence type="ECO:0000256" key="2">
    <source>
        <dbReference type="ARBA" id="ARBA00023002"/>
    </source>
</evidence>
<dbReference type="Proteomes" id="UP000578449">
    <property type="component" value="Unassembled WGS sequence"/>
</dbReference>
<dbReference type="InterPro" id="IPR036291">
    <property type="entry name" value="NAD(P)-bd_dom_sf"/>
</dbReference>
<dbReference type="Gene3D" id="3.40.50.720">
    <property type="entry name" value="NAD(P)-binding Rossmann-like Domain"/>
    <property type="match status" value="1"/>
</dbReference>
<gene>
    <name evidence="3" type="ORF">HNP84_004236</name>
</gene>
<keyword evidence="2" id="KW-0560">Oxidoreductase</keyword>
<comment type="similarity">
    <text evidence="1">Belongs to the short-chain dehydrogenases/reductases (SDR) family.</text>
</comment>